<dbReference type="GO" id="GO:0004803">
    <property type="term" value="F:transposase activity"/>
    <property type="evidence" value="ECO:0007669"/>
    <property type="project" value="InterPro"/>
</dbReference>
<dbReference type="SMART" id="SM01321">
    <property type="entry name" value="Y1_Tnp"/>
    <property type="match status" value="1"/>
</dbReference>
<evidence type="ECO:0000313" key="2">
    <source>
        <dbReference type="EMBL" id="GAI21596.1"/>
    </source>
</evidence>
<dbReference type="PANTHER" id="PTHR36966:SF1">
    <property type="entry name" value="REP-ASSOCIATED TYROSINE TRANSPOSASE"/>
    <property type="match status" value="1"/>
</dbReference>
<reference evidence="2" key="1">
    <citation type="journal article" date="2014" name="Front. Microbiol.">
        <title>High frequency of phylogenetically diverse reductive dehalogenase-homologous genes in deep subseafloor sedimentary metagenomes.</title>
        <authorList>
            <person name="Kawai M."/>
            <person name="Futagami T."/>
            <person name="Toyoda A."/>
            <person name="Takaki Y."/>
            <person name="Nishi S."/>
            <person name="Hori S."/>
            <person name="Arai W."/>
            <person name="Tsubouchi T."/>
            <person name="Morono Y."/>
            <person name="Uchiyama I."/>
            <person name="Ito T."/>
            <person name="Fujiyama A."/>
            <person name="Inagaki F."/>
            <person name="Takami H."/>
        </authorList>
    </citation>
    <scope>NUCLEOTIDE SEQUENCE</scope>
    <source>
        <strain evidence="2">Expedition CK06-06</strain>
    </source>
</reference>
<dbReference type="InterPro" id="IPR036515">
    <property type="entry name" value="Transposase_17_sf"/>
</dbReference>
<dbReference type="GO" id="GO:0006313">
    <property type="term" value="P:DNA transposition"/>
    <property type="evidence" value="ECO:0007669"/>
    <property type="project" value="InterPro"/>
</dbReference>
<protein>
    <recommendedName>
        <fullName evidence="1">Transposase IS200-like domain-containing protein</fullName>
    </recommendedName>
</protein>
<dbReference type="SUPFAM" id="SSF143422">
    <property type="entry name" value="Transposase IS200-like"/>
    <property type="match status" value="1"/>
</dbReference>
<dbReference type="GO" id="GO:0043565">
    <property type="term" value="F:sequence-specific DNA binding"/>
    <property type="evidence" value="ECO:0007669"/>
    <property type="project" value="TreeGrafter"/>
</dbReference>
<dbReference type="PANTHER" id="PTHR36966">
    <property type="entry name" value="REP-ASSOCIATED TYROSINE TRANSPOSASE"/>
    <property type="match status" value="1"/>
</dbReference>
<dbReference type="Gene3D" id="3.30.70.1290">
    <property type="entry name" value="Transposase IS200-like"/>
    <property type="match status" value="1"/>
</dbReference>
<accession>X1MUA9</accession>
<sequence>MQLSPAGAIVEAFWKDLPSRYPNVELDVFMVMPNHVHGIIMMPVGAIHELPLCQQTSRRRMLLPKIVGYIKMNTAKRINRLRNAHGVPIWQRNYYEHVIRNEESLNSIRQYIAENPLHWALDEENQINISVRQ</sequence>
<proteinExistence type="predicted"/>
<gene>
    <name evidence="2" type="ORF">S06H3_27519</name>
</gene>
<dbReference type="InterPro" id="IPR002686">
    <property type="entry name" value="Transposase_17"/>
</dbReference>
<name>X1MUA9_9ZZZZ</name>
<dbReference type="InterPro" id="IPR052715">
    <property type="entry name" value="RAYT_transposase"/>
</dbReference>
<evidence type="ECO:0000259" key="1">
    <source>
        <dbReference type="SMART" id="SM01321"/>
    </source>
</evidence>
<comment type="caution">
    <text evidence="2">The sequence shown here is derived from an EMBL/GenBank/DDBJ whole genome shotgun (WGS) entry which is preliminary data.</text>
</comment>
<dbReference type="EMBL" id="BARV01015971">
    <property type="protein sequence ID" value="GAI21596.1"/>
    <property type="molecule type" value="Genomic_DNA"/>
</dbReference>
<dbReference type="AlphaFoldDB" id="X1MUA9"/>
<feature type="domain" description="Transposase IS200-like" evidence="1">
    <location>
        <begin position="21"/>
        <end position="115"/>
    </location>
</feature>
<organism evidence="2">
    <name type="scientific">marine sediment metagenome</name>
    <dbReference type="NCBI Taxonomy" id="412755"/>
    <lineage>
        <taxon>unclassified sequences</taxon>
        <taxon>metagenomes</taxon>
        <taxon>ecological metagenomes</taxon>
    </lineage>
</organism>